<dbReference type="EMBL" id="CAJMWT010004382">
    <property type="protein sequence ID" value="CAE6489405.1"/>
    <property type="molecule type" value="Genomic_DNA"/>
</dbReference>
<dbReference type="Proteomes" id="UP000663843">
    <property type="component" value="Unassembled WGS sequence"/>
</dbReference>
<feature type="region of interest" description="Disordered" evidence="1">
    <location>
        <begin position="1"/>
        <end position="65"/>
    </location>
</feature>
<reference evidence="2" key="1">
    <citation type="submission" date="2021-01" db="EMBL/GenBank/DDBJ databases">
        <authorList>
            <person name="Kaushik A."/>
        </authorList>
    </citation>
    <scope>NUCLEOTIDE SEQUENCE</scope>
    <source>
        <strain evidence="2">AG2-2IIIB</strain>
    </source>
</reference>
<gene>
    <name evidence="2" type="ORF">RDB_LOCUS127614</name>
</gene>
<proteinExistence type="predicted"/>
<feature type="region of interest" description="Disordered" evidence="1">
    <location>
        <begin position="94"/>
        <end position="158"/>
    </location>
</feature>
<name>A0A8H3H6X3_9AGAM</name>
<sequence>MTESTDPRHTMAQNRRATISVFPSPSRPYSSRPTEEKSAEPSPGPTIEQQIKHPARARSRRFTLSGSSFMPAIVKDAAKKLRSIPVLSVIQNLGRRAQPKSSKEVRIVAPDSPPPSIKTCGFESNQKTESEQLSNSPARSNVSGSNQISCESVQTSQTEEKIYPQQLQHTPGSEHARIFPPKSALKHRALPGTVTDEEASIREAHIALDSILFELVACVKEFRSPSQLDFSASIEDALILRNNEANKPFIDQLRRFDGFRARLGEIKTHDDMQLEDKHRAIGMAIGRAIQRMKEHQLKLRDEQLARSVSNGP</sequence>
<organism evidence="2 3">
    <name type="scientific">Rhizoctonia solani</name>
    <dbReference type="NCBI Taxonomy" id="456999"/>
    <lineage>
        <taxon>Eukaryota</taxon>
        <taxon>Fungi</taxon>
        <taxon>Dikarya</taxon>
        <taxon>Basidiomycota</taxon>
        <taxon>Agaricomycotina</taxon>
        <taxon>Agaricomycetes</taxon>
        <taxon>Cantharellales</taxon>
        <taxon>Ceratobasidiaceae</taxon>
        <taxon>Rhizoctonia</taxon>
    </lineage>
</organism>
<feature type="compositionally biased region" description="Polar residues" evidence="1">
    <location>
        <begin position="122"/>
        <end position="157"/>
    </location>
</feature>
<comment type="caution">
    <text evidence="2">The sequence shown here is derived from an EMBL/GenBank/DDBJ whole genome shotgun (WGS) entry which is preliminary data.</text>
</comment>
<evidence type="ECO:0000313" key="3">
    <source>
        <dbReference type="Proteomes" id="UP000663843"/>
    </source>
</evidence>
<protein>
    <submittedName>
        <fullName evidence="2">Uncharacterized protein</fullName>
    </submittedName>
</protein>
<evidence type="ECO:0000313" key="2">
    <source>
        <dbReference type="EMBL" id="CAE6489405.1"/>
    </source>
</evidence>
<evidence type="ECO:0000256" key="1">
    <source>
        <dbReference type="SAM" id="MobiDB-lite"/>
    </source>
</evidence>
<feature type="compositionally biased region" description="Low complexity" evidence="1">
    <location>
        <begin position="23"/>
        <end position="32"/>
    </location>
</feature>
<accession>A0A8H3H6X3</accession>
<dbReference type="AlphaFoldDB" id="A0A8H3H6X3"/>